<gene>
    <name evidence="2" type="ORF">HMPREF1978_01511</name>
</gene>
<dbReference type="PATRIC" id="fig|1321817.3.peg.1324"/>
<accession>U1R508</accession>
<reference evidence="2 3" key="1">
    <citation type="submission" date="2013-08" db="EMBL/GenBank/DDBJ databases">
        <authorList>
            <person name="Weinstock G."/>
            <person name="Sodergren E."/>
            <person name="Wylie T."/>
            <person name="Fulton L."/>
            <person name="Fulton R."/>
            <person name="Fronick C."/>
            <person name="O'Laughlin M."/>
            <person name="Godfrey J."/>
            <person name="Miner T."/>
            <person name="Herter B."/>
            <person name="Appelbaum E."/>
            <person name="Cordes M."/>
            <person name="Lek S."/>
            <person name="Wollam A."/>
            <person name="Pepin K.H."/>
            <person name="Palsikar V.B."/>
            <person name="Mitreva M."/>
            <person name="Wilson R.K."/>
        </authorList>
    </citation>
    <scope>NUCLEOTIDE SEQUENCE [LARGE SCALE GENOMIC DNA]</scope>
    <source>
        <strain evidence="2 3">F0530</strain>
    </source>
</reference>
<evidence type="ECO:0000313" key="2">
    <source>
        <dbReference type="EMBL" id="ERH14818.1"/>
    </source>
</evidence>
<sequence length="49" mass="5369">MHTADPRHHQPDAVDPRSHPAHNQPVAKAPPSSSTTKLRPHLKFSGLSK</sequence>
<name>U1R508_9ACTO</name>
<protein>
    <submittedName>
        <fullName evidence="2">Uncharacterized protein</fullName>
    </submittedName>
</protein>
<dbReference type="AlphaFoldDB" id="U1R508"/>
<dbReference type="HOGENOM" id="CLU_3131281_0_0_11"/>
<dbReference type="EMBL" id="AWSC01000061">
    <property type="protein sequence ID" value="ERH14818.1"/>
    <property type="molecule type" value="Genomic_DNA"/>
</dbReference>
<feature type="region of interest" description="Disordered" evidence="1">
    <location>
        <begin position="1"/>
        <end position="49"/>
    </location>
</feature>
<comment type="caution">
    <text evidence="2">The sequence shown here is derived from an EMBL/GenBank/DDBJ whole genome shotgun (WGS) entry which is preliminary data.</text>
</comment>
<evidence type="ECO:0000313" key="3">
    <source>
        <dbReference type="Proteomes" id="UP000016481"/>
    </source>
</evidence>
<feature type="compositionally biased region" description="Basic and acidic residues" evidence="1">
    <location>
        <begin position="1"/>
        <end position="18"/>
    </location>
</feature>
<organism evidence="2 3">
    <name type="scientific">Actinomyces graevenitzii F0530</name>
    <dbReference type="NCBI Taxonomy" id="1321817"/>
    <lineage>
        <taxon>Bacteria</taxon>
        <taxon>Bacillati</taxon>
        <taxon>Actinomycetota</taxon>
        <taxon>Actinomycetes</taxon>
        <taxon>Actinomycetales</taxon>
        <taxon>Actinomycetaceae</taxon>
        <taxon>Actinomyces</taxon>
    </lineage>
</organism>
<proteinExistence type="predicted"/>
<dbReference type="Proteomes" id="UP000016481">
    <property type="component" value="Unassembled WGS sequence"/>
</dbReference>
<evidence type="ECO:0000256" key="1">
    <source>
        <dbReference type="SAM" id="MobiDB-lite"/>
    </source>
</evidence>